<dbReference type="Gene3D" id="3.30.565.10">
    <property type="entry name" value="Histidine kinase-like ATPase, C-terminal domain"/>
    <property type="match status" value="1"/>
</dbReference>
<evidence type="ECO:0000313" key="10">
    <source>
        <dbReference type="EMBL" id="GAC30715.1"/>
    </source>
</evidence>
<dbReference type="SUPFAM" id="SSF47384">
    <property type="entry name" value="Homodimeric domain of signal transducing histidine kinase"/>
    <property type="match status" value="1"/>
</dbReference>
<dbReference type="Proteomes" id="UP000006251">
    <property type="component" value="Unassembled WGS sequence"/>
</dbReference>
<evidence type="ECO:0000256" key="6">
    <source>
        <dbReference type="ARBA" id="ARBA00022777"/>
    </source>
</evidence>
<evidence type="ECO:0000259" key="9">
    <source>
        <dbReference type="PROSITE" id="PS50109"/>
    </source>
</evidence>
<keyword evidence="4" id="KW-0808">Transferase</keyword>
<dbReference type="STRING" id="1121922.GCA_000428905_03571"/>
<sequence length="255" mass="27919">MLKRTSIIKQGTTQNEAQLQLEELSHVARLTIIGEIASDIAHEVNQPLAAISLFSQAGKRLLDSGQYERVAEVFDKLSQHAQRAGAIVERIQSMAKLHDTEKKSTDCYVLVTEVAQLAKAEASIHDIEIKVSVAKKLPSVVVDVVQVQQVILNLLRNSMQAMRKITRHNGNVVILRASLNSIGEVEIAVIDSGEGVSAKVEKKLFEPFLSAQESGMGLSLSRAIIQAHNGRINFHNNTICGATFYFTLPGAVRDD</sequence>
<keyword evidence="11" id="KW-1185">Reference proteome</keyword>
<dbReference type="EMBL" id="BAEQ01000066">
    <property type="protein sequence ID" value="GAC30715.1"/>
    <property type="molecule type" value="Genomic_DNA"/>
</dbReference>
<keyword evidence="6" id="KW-0418">Kinase</keyword>
<reference evidence="11" key="1">
    <citation type="journal article" date="2014" name="Environ. Microbiol.">
        <title>Comparative genomics of the marine bacterial genus Glaciecola reveals the high degree of genomic diversity and genomic characteristic for cold adaptation.</title>
        <authorList>
            <person name="Qin Q.L."/>
            <person name="Xie B.B."/>
            <person name="Yu Y."/>
            <person name="Shu Y.L."/>
            <person name="Rong J.C."/>
            <person name="Zhang Y.J."/>
            <person name="Zhao D.L."/>
            <person name="Chen X.L."/>
            <person name="Zhang X.Y."/>
            <person name="Chen B."/>
            <person name="Zhou B.C."/>
            <person name="Zhang Y.Z."/>
        </authorList>
    </citation>
    <scope>NUCLEOTIDE SEQUENCE [LARGE SCALE GENOMIC DNA]</scope>
    <source>
        <strain evidence="11">ACAM 615</strain>
    </source>
</reference>
<dbReference type="GO" id="GO:0000155">
    <property type="term" value="F:phosphorelay sensor kinase activity"/>
    <property type="evidence" value="ECO:0007669"/>
    <property type="project" value="InterPro"/>
</dbReference>
<dbReference type="Gene3D" id="1.10.287.130">
    <property type="match status" value="1"/>
</dbReference>
<feature type="domain" description="Histidine kinase" evidence="9">
    <location>
        <begin position="39"/>
        <end position="252"/>
    </location>
</feature>
<dbReference type="SMART" id="SM00388">
    <property type="entry name" value="HisKA"/>
    <property type="match status" value="1"/>
</dbReference>
<dbReference type="Pfam" id="PF02518">
    <property type="entry name" value="HATPase_c"/>
    <property type="match status" value="1"/>
</dbReference>
<dbReference type="SMART" id="SM00387">
    <property type="entry name" value="HATPase_c"/>
    <property type="match status" value="1"/>
</dbReference>
<comment type="caution">
    <text evidence="10">The sequence shown here is derived from an EMBL/GenBank/DDBJ whole genome shotgun (WGS) entry which is preliminary data.</text>
</comment>
<dbReference type="CDD" id="cd00082">
    <property type="entry name" value="HisKA"/>
    <property type="match status" value="1"/>
</dbReference>
<proteinExistence type="predicted"/>
<accession>K7A5G3</accession>
<dbReference type="PRINTS" id="PR00344">
    <property type="entry name" value="BCTRLSENSOR"/>
</dbReference>
<name>K7A5G3_9ALTE</name>
<dbReference type="RefSeq" id="WP_006015287.1">
    <property type="nucleotide sequence ID" value="NZ_AUAV01000023.1"/>
</dbReference>
<dbReference type="AlphaFoldDB" id="K7A5G3"/>
<dbReference type="InterPro" id="IPR003594">
    <property type="entry name" value="HATPase_dom"/>
</dbReference>
<evidence type="ECO:0000256" key="5">
    <source>
        <dbReference type="ARBA" id="ARBA00022741"/>
    </source>
</evidence>
<evidence type="ECO:0000256" key="8">
    <source>
        <dbReference type="ARBA" id="ARBA00023012"/>
    </source>
</evidence>
<dbReference type="PANTHER" id="PTHR43065">
    <property type="entry name" value="SENSOR HISTIDINE KINASE"/>
    <property type="match status" value="1"/>
</dbReference>
<evidence type="ECO:0000256" key="7">
    <source>
        <dbReference type="ARBA" id="ARBA00022840"/>
    </source>
</evidence>
<keyword evidence="7" id="KW-0067">ATP-binding</keyword>
<evidence type="ECO:0000256" key="4">
    <source>
        <dbReference type="ARBA" id="ARBA00022679"/>
    </source>
</evidence>
<dbReference type="InterPro" id="IPR036890">
    <property type="entry name" value="HATPase_C_sf"/>
</dbReference>
<dbReference type="EC" id="2.7.13.3" evidence="2"/>
<comment type="catalytic activity">
    <reaction evidence="1">
        <text>ATP + protein L-histidine = ADP + protein N-phospho-L-histidine.</text>
        <dbReference type="EC" id="2.7.13.3"/>
    </reaction>
</comment>
<evidence type="ECO:0000256" key="2">
    <source>
        <dbReference type="ARBA" id="ARBA00012438"/>
    </source>
</evidence>
<keyword evidence="8" id="KW-0902">Two-component regulatory system</keyword>
<keyword evidence="5" id="KW-0547">Nucleotide-binding</keyword>
<dbReference type="GO" id="GO:0005524">
    <property type="term" value="F:ATP binding"/>
    <property type="evidence" value="ECO:0007669"/>
    <property type="project" value="UniProtKB-KW"/>
</dbReference>
<organism evidence="10 11">
    <name type="scientific">Brumicola pallidula DSM 14239 = ACAM 615</name>
    <dbReference type="NCBI Taxonomy" id="1121922"/>
    <lineage>
        <taxon>Bacteria</taxon>
        <taxon>Pseudomonadati</taxon>
        <taxon>Pseudomonadota</taxon>
        <taxon>Gammaproteobacteria</taxon>
        <taxon>Alteromonadales</taxon>
        <taxon>Alteromonadaceae</taxon>
        <taxon>Brumicola</taxon>
    </lineage>
</organism>
<dbReference type="InterPro" id="IPR004358">
    <property type="entry name" value="Sig_transdc_His_kin-like_C"/>
</dbReference>
<dbReference type="OrthoDB" id="7052769at2"/>
<evidence type="ECO:0000313" key="11">
    <source>
        <dbReference type="Proteomes" id="UP000006251"/>
    </source>
</evidence>
<evidence type="ECO:0000256" key="3">
    <source>
        <dbReference type="ARBA" id="ARBA00022553"/>
    </source>
</evidence>
<gene>
    <name evidence="10" type="primary">fixL</name>
    <name evidence="10" type="ORF">GPAL_3875</name>
</gene>
<dbReference type="InterPro" id="IPR003661">
    <property type="entry name" value="HisK_dim/P_dom"/>
</dbReference>
<dbReference type="SUPFAM" id="SSF55874">
    <property type="entry name" value="ATPase domain of HSP90 chaperone/DNA topoisomerase II/histidine kinase"/>
    <property type="match status" value="1"/>
</dbReference>
<dbReference type="PANTHER" id="PTHR43065:SF10">
    <property type="entry name" value="PEROXIDE STRESS-ACTIVATED HISTIDINE KINASE MAK3"/>
    <property type="match status" value="1"/>
</dbReference>
<dbReference type="PROSITE" id="PS50109">
    <property type="entry name" value="HIS_KIN"/>
    <property type="match status" value="1"/>
</dbReference>
<dbReference type="InterPro" id="IPR005467">
    <property type="entry name" value="His_kinase_dom"/>
</dbReference>
<dbReference type="InterPro" id="IPR036097">
    <property type="entry name" value="HisK_dim/P_sf"/>
</dbReference>
<evidence type="ECO:0000256" key="1">
    <source>
        <dbReference type="ARBA" id="ARBA00000085"/>
    </source>
</evidence>
<keyword evidence="3" id="KW-0597">Phosphoprotein</keyword>
<dbReference type="Pfam" id="PF00512">
    <property type="entry name" value="HisKA"/>
    <property type="match status" value="1"/>
</dbReference>
<protein>
    <recommendedName>
        <fullName evidence="2">histidine kinase</fullName>
        <ecNumber evidence="2">2.7.13.3</ecNumber>
    </recommendedName>
</protein>